<dbReference type="NCBIfam" id="TIGR01709">
    <property type="entry name" value="typeII_sec_gspL"/>
    <property type="match status" value="1"/>
</dbReference>
<keyword evidence="3 10" id="KW-0813">Transport</keyword>
<evidence type="ECO:0000313" key="13">
    <source>
        <dbReference type="EMBL" id="RLK48354.1"/>
    </source>
</evidence>
<protein>
    <recommendedName>
        <fullName evidence="10">Type II secretion system protein L</fullName>
        <shortName evidence="10">T2SS protein L</shortName>
    </recommendedName>
</protein>
<dbReference type="GO" id="GO:0015628">
    <property type="term" value="P:protein secretion by the type II secretion system"/>
    <property type="evidence" value="ECO:0007669"/>
    <property type="project" value="InterPro"/>
</dbReference>
<dbReference type="Pfam" id="PF05134">
    <property type="entry name" value="T2SSL"/>
    <property type="match status" value="1"/>
</dbReference>
<feature type="domain" description="GspL cytoplasmic actin-ATPase-like" evidence="11">
    <location>
        <begin position="40"/>
        <end position="244"/>
    </location>
</feature>
<evidence type="ECO:0000256" key="7">
    <source>
        <dbReference type="ARBA" id="ARBA00022927"/>
    </source>
</evidence>
<accession>A0A498BXB2</accession>
<dbReference type="GO" id="GO:0005886">
    <property type="term" value="C:plasma membrane"/>
    <property type="evidence" value="ECO:0007669"/>
    <property type="project" value="UniProtKB-SubCell"/>
</dbReference>
<keyword evidence="9" id="KW-0472">Membrane</keyword>
<comment type="function">
    <text evidence="10">Inner membrane component of the type II secretion system required for the energy-dependent secretion of extracellular factors such as proteases and toxins from the periplasm.</text>
</comment>
<evidence type="ECO:0000256" key="4">
    <source>
        <dbReference type="ARBA" id="ARBA00022475"/>
    </source>
</evidence>
<keyword evidence="4" id="KW-1003">Cell membrane</keyword>
<evidence type="ECO:0000256" key="1">
    <source>
        <dbReference type="ARBA" id="ARBA00004377"/>
    </source>
</evidence>
<dbReference type="GO" id="GO:0015627">
    <property type="term" value="C:type II protein secretion system complex"/>
    <property type="evidence" value="ECO:0007669"/>
    <property type="project" value="InterPro"/>
</dbReference>
<comment type="caution">
    <text evidence="13">The sequence shown here is derived from an EMBL/GenBank/DDBJ whole genome shotgun (WGS) entry which is preliminary data.</text>
</comment>
<dbReference type="SUPFAM" id="SSF53067">
    <property type="entry name" value="Actin-like ATPase domain"/>
    <property type="match status" value="1"/>
</dbReference>
<dbReference type="InterPro" id="IPR007812">
    <property type="entry name" value="T2SS_protein-GspL"/>
</dbReference>
<evidence type="ECO:0000313" key="14">
    <source>
        <dbReference type="Proteomes" id="UP000275461"/>
    </source>
</evidence>
<keyword evidence="5" id="KW-0997">Cell inner membrane</keyword>
<evidence type="ECO:0000256" key="2">
    <source>
        <dbReference type="ARBA" id="ARBA00005318"/>
    </source>
</evidence>
<dbReference type="CDD" id="cd24017">
    <property type="entry name" value="ASKHA_T2SSL_N"/>
    <property type="match status" value="1"/>
</dbReference>
<dbReference type="Gene3D" id="3.30.420.380">
    <property type="match status" value="1"/>
</dbReference>
<evidence type="ECO:0000256" key="6">
    <source>
        <dbReference type="ARBA" id="ARBA00022692"/>
    </source>
</evidence>
<dbReference type="Gene3D" id="3.30.1360.100">
    <property type="entry name" value="General secretion pathway protein M, EpsM"/>
    <property type="match status" value="1"/>
</dbReference>
<evidence type="ECO:0000256" key="3">
    <source>
        <dbReference type="ARBA" id="ARBA00022448"/>
    </source>
</evidence>
<evidence type="ECO:0000256" key="9">
    <source>
        <dbReference type="ARBA" id="ARBA00023136"/>
    </source>
</evidence>
<evidence type="ECO:0000256" key="5">
    <source>
        <dbReference type="ARBA" id="ARBA00022519"/>
    </source>
</evidence>
<dbReference type="EMBL" id="RCDA01000003">
    <property type="protein sequence ID" value="RLK48354.1"/>
    <property type="molecule type" value="Genomic_DNA"/>
</dbReference>
<dbReference type="GO" id="GO:0009276">
    <property type="term" value="C:Gram-negative-bacterium-type cell wall"/>
    <property type="evidence" value="ECO:0007669"/>
    <property type="project" value="InterPro"/>
</dbReference>
<reference evidence="13 14" key="1">
    <citation type="submission" date="2018-10" db="EMBL/GenBank/DDBJ databases">
        <title>Genomic Encyclopedia of Type Strains, Phase IV (KMG-IV): sequencing the most valuable type-strain genomes for metagenomic binning, comparative biology and taxonomic classification.</title>
        <authorList>
            <person name="Goeker M."/>
        </authorList>
    </citation>
    <scope>NUCLEOTIDE SEQUENCE [LARGE SCALE GENOMIC DNA]</scope>
    <source>
        <strain evidence="13 14">DSM 12769</strain>
    </source>
</reference>
<keyword evidence="6" id="KW-0812">Transmembrane</keyword>
<gene>
    <name evidence="13" type="ORF">DFR31_2233</name>
</gene>
<keyword evidence="7 10" id="KW-0653">Protein transport</keyword>
<keyword evidence="14" id="KW-1185">Reference proteome</keyword>
<organism evidence="13 14">
    <name type="scientific">Alkalispirillum mobile</name>
    <dbReference type="NCBI Taxonomy" id="85925"/>
    <lineage>
        <taxon>Bacteria</taxon>
        <taxon>Pseudomonadati</taxon>
        <taxon>Pseudomonadota</taxon>
        <taxon>Gammaproteobacteria</taxon>
        <taxon>Chromatiales</taxon>
        <taxon>Ectothiorhodospiraceae</taxon>
        <taxon>Alkalispirillum</taxon>
    </lineage>
</organism>
<evidence type="ECO:0000256" key="8">
    <source>
        <dbReference type="ARBA" id="ARBA00022989"/>
    </source>
</evidence>
<dbReference type="InterPro" id="IPR043129">
    <property type="entry name" value="ATPase_NBD"/>
</dbReference>
<name>A0A498BXB2_9GAMM</name>
<dbReference type="Proteomes" id="UP000275461">
    <property type="component" value="Unassembled WGS sequence"/>
</dbReference>
<dbReference type="InterPro" id="IPR024230">
    <property type="entry name" value="GspL_cyto_dom"/>
</dbReference>
<comment type="similarity">
    <text evidence="2 10">Belongs to the GSP L family.</text>
</comment>
<dbReference type="InterPro" id="IPR025691">
    <property type="entry name" value="GspL_pp_dom"/>
</dbReference>
<proteinExistence type="inferred from homology"/>
<comment type="subcellular location">
    <subcellularLocation>
        <location evidence="1">Cell inner membrane</location>
        <topology evidence="1">Single-pass membrane protein</topology>
    </subcellularLocation>
</comment>
<evidence type="ECO:0000259" key="12">
    <source>
        <dbReference type="Pfam" id="PF12693"/>
    </source>
</evidence>
<feature type="domain" description="GspL periplasmic" evidence="12">
    <location>
        <begin position="252"/>
        <end position="410"/>
    </location>
</feature>
<sequence>MTPQAPRDDLAVAWCLADTDGHVHDQDETPPDELAQRLPSGAQPWLLLPPGEVTVHRATLPTRNRQKARQALPWVLEEHLAADPDELHFALGGVDEQGRHAAAVIDSQRMAAWVEWARRHQLEPRVVTPLELVLASEPQHWRLLLDAESGWLSMGPGCALALDAAIWPVALPRLVAEVEAEKDLPECLTVHPVGASADQLARLKATLPDSVRFSQEADKPCHLPALASAFAPGQAINLLQGPFSGREQWLRRLRPWRAVAGLGLAWVGLQFLLLYAEVRDLEQTEQALRAETVELYRSAFPDSRVVNPRVQMQRALADLASDTDDDGPRGTDDTFTALLSVVAPTLVGDDAPRLQSLAFRQQRLELELDAAGVQALEALREAIQEQGDWRVQIHSASSRGDRVASRVTVQGGES</sequence>
<dbReference type="PIRSF" id="PIRSF015761">
    <property type="entry name" value="Protein_L"/>
    <property type="match status" value="1"/>
</dbReference>
<keyword evidence="8" id="KW-1133">Transmembrane helix</keyword>
<evidence type="ECO:0000259" key="11">
    <source>
        <dbReference type="Pfam" id="PF05134"/>
    </source>
</evidence>
<dbReference type="Pfam" id="PF12693">
    <property type="entry name" value="GspL_C"/>
    <property type="match status" value="1"/>
</dbReference>
<evidence type="ECO:0000256" key="10">
    <source>
        <dbReference type="PIRNR" id="PIRNR015761"/>
    </source>
</evidence>
<dbReference type="AlphaFoldDB" id="A0A498BXB2"/>